<evidence type="ECO:0000256" key="5">
    <source>
        <dbReference type="ARBA" id="ARBA00023163"/>
    </source>
</evidence>
<dbReference type="InterPro" id="IPR013249">
    <property type="entry name" value="RNA_pol_sigma70_r4_t2"/>
</dbReference>
<dbReference type="Gene3D" id="1.10.1740.10">
    <property type="match status" value="1"/>
</dbReference>
<dbReference type="GO" id="GO:0006352">
    <property type="term" value="P:DNA-templated transcription initiation"/>
    <property type="evidence" value="ECO:0007669"/>
    <property type="project" value="InterPro"/>
</dbReference>
<keyword evidence="2" id="KW-0805">Transcription regulation</keyword>
<reference evidence="8 9" key="1">
    <citation type="submission" date="2016-01" db="EMBL/GenBank/DDBJ databases">
        <title>Draft Genome Sequences of Seven Thermophilic Sporeformers Isolated from Foods.</title>
        <authorList>
            <person name="Berendsen E.M."/>
            <person name="Wells-Bennik M.H."/>
            <person name="Krawcyk A.O."/>
            <person name="De Jong A."/>
            <person name="Holsappel S."/>
            <person name="Eijlander R.T."/>
            <person name="Kuipers O.P."/>
        </authorList>
    </citation>
    <scope>NUCLEOTIDE SEQUENCE [LARGE SCALE GENOMIC DNA]</scope>
    <source>
        <strain evidence="8 9">B4135</strain>
    </source>
</reference>
<dbReference type="Pfam" id="PF04542">
    <property type="entry name" value="Sigma70_r2"/>
    <property type="match status" value="1"/>
</dbReference>
<evidence type="ECO:0000256" key="2">
    <source>
        <dbReference type="ARBA" id="ARBA00023015"/>
    </source>
</evidence>
<dbReference type="InterPro" id="IPR013324">
    <property type="entry name" value="RNA_pol_sigma_r3/r4-like"/>
</dbReference>
<comment type="caution">
    <text evidence="8">The sequence shown here is derived from an EMBL/GenBank/DDBJ whole genome shotgun (WGS) entry which is preliminary data.</text>
</comment>
<name>A0A150LEX8_9BACI</name>
<protein>
    <recommendedName>
        <fullName evidence="10">RNA polymerase sigma factor</fullName>
    </recommendedName>
</protein>
<dbReference type="GO" id="GO:0016987">
    <property type="term" value="F:sigma factor activity"/>
    <property type="evidence" value="ECO:0007669"/>
    <property type="project" value="UniProtKB-KW"/>
</dbReference>
<dbReference type="InterPro" id="IPR013325">
    <property type="entry name" value="RNA_pol_sigma_r2"/>
</dbReference>
<dbReference type="Gene3D" id="1.10.10.10">
    <property type="entry name" value="Winged helix-like DNA-binding domain superfamily/Winged helix DNA-binding domain"/>
    <property type="match status" value="1"/>
</dbReference>
<dbReference type="Proteomes" id="UP000075683">
    <property type="component" value="Unassembled WGS sequence"/>
</dbReference>
<dbReference type="InterPro" id="IPR029068">
    <property type="entry name" value="Glyas_Bleomycin-R_OHBP_Dase"/>
</dbReference>
<evidence type="ECO:0000313" key="9">
    <source>
        <dbReference type="Proteomes" id="UP000075683"/>
    </source>
</evidence>
<feature type="domain" description="RNA polymerase sigma-70 region 2" evidence="6">
    <location>
        <begin position="13"/>
        <end position="78"/>
    </location>
</feature>
<dbReference type="CDD" id="cd06171">
    <property type="entry name" value="Sigma70_r4"/>
    <property type="match status" value="1"/>
</dbReference>
<sequence length="240" mass="27281">MPHHFQNEFMKTVQPHLPDLSRYCRMTAGTPWDGEDLLQETLIKAFQSAAVFVNHPEPKAYLFRIAANAWIDHCRKNKAPLDPYREDLPLVQPHGLDFEIREAMEELFCHLPPRQASVLLLTEVFGFSAQSAASMLEMTEGAVKAALHRARTTLKRVKRRDDEVRSRFKAKSVAELADIFLDAFQQHDPAAVSRAYRSLKHRGMEAKRIIGEGMVFFQLRDPDGNVFTVAAPAKKIRNGS</sequence>
<dbReference type="PANTHER" id="PTHR43133:SF8">
    <property type="entry name" value="RNA POLYMERASE SIGMA FACTOR HI_1459-RELATED"/>
    <property type="match status" value="1"/>
</dbReference>
<keyword evidence="3" id="KW-0731">Sigma factor</keyword>
<dbReference type="SUPFAM" id="SSF54593">
    <property type="entry name" value="Glyoxalase/Bleomycin resistance protein/Dihydroxybiphenyl dioxygenase"/>
    <property type="match status" value="1"/>
</dbReference>
<keyword evidence="4" id="KW-0238">DNA-binding</keyword>
<feature type="domain" description="RNA polymerase sigma factor 70 region 4 type 2" evidence="7">
    <location>
        <begin position="102"/>
        <end position="154"/>
    </location>
</feature>
<dbReference type="Pfam" id="PF08281">
    <property type="entry name" value="Sigma70_r4_2"/>
    <property type="match status" value="1"/>
</dbReference>
<evidence type="ECO:0000259" key="6">
    <source>
        <dbReference type="Pfam" id="PF04542"/>
    </source>
</evidence>
<evidence type="ECO:0000256" key="3">
    <source>
        <dbReference type="ARBA" id="ARBA00023082"/>
    </source>
</evidence>
<dbReference type="InterPro" id="IPR036388">
    <property type="entry name" value="WH-like_DNA-bd_sf"/>
</dbReference>
<evidence type="ECO:0008006" key="10">
    <source>
        <dbReference type="Google" id="ProtNLM"/>
    </source>
</evidence>
<dbReference type="GO" id="GO:0003677">
    <property type="term" value="F:DNA binding"/>
    <property type="evidence" value="ECO:0007669"/>
    <property type="project" value="UniProtKB-KW"/>
</dbReference>
<dbReference type="InterPro" id="IPR039425">
    <property type="entry name" value="RNA_pol_sigma-70-like"/>
</dbReference>
<dbReference type="EMBL" id="LQYT01000117">
    <property type="protein sequence ID" value="KYD10579.1"/>
    <property type="molecule type" value="Genomic_DNA"/>
</dbReference>
<evidence type="ECO:0000256" key="1">
    <source>
        <dbReference type="ARBA" id="ARBA00010641"/>
    </source>
</evidence>
<dbReference type="PATRIC" id="fig|301148.3.peg.1363"/>
<dbReference type="NCBIfam" id="TIGR02937">
    <property type="entry name" value="sigma70-ECF"/>
    <property type="match status" value="1"/>
</dbReference>
<keyword evidence="5" id="KW-0804">Transcription</keyword>
<dbReference type="InterPro" id="IPR007627">
    <property type="entry name" value="RNA_pol_sigma70_r2"/>
</dbReference>
<evidence type="ECO:0000313" key="8">
    <source>
        <dbReference type="EMBL" id="KYD10579.1"/>
    </source>
</evidence>
<dbReference type="SUPFAM" id="SSF88659">
    <property type="entry name" value="Sigma3 and sigma4 domains of RNA polymerase sigma factors"/>
    <property type="match status" value="1"/>
</dbReference>
<accession>A0A150LEX8</accession>
<gene>
    <name evidence="8" type="ORF">B4135_3380</name>
</gene>
<dbReference type="SUPFAM" id="SSF88946">
    <property type="entry name" value="Sigma2 domain of RNA polymerase sigma factors"/>
    <property type="match status" value="1"/>
</dbReference>
<evidence type="ECO:0000259" key="7">
    <source>
        <dbReference type="Pfam" id="PF08281"/>
    </source>
</evidence>
<dbReference type="AlphaFoldDB" id="A0A150LEX8"/>
<dbReference type="OrthoDB" id="2381154at2"/>
<dbReference type="PANTHER" id="PTHR43133">
    <property type="entry name" value="RNA POLYMERASE ECF-TYPE SIGMA FACTO"/>
    <property type="match status" value="1"/>
</dbReference>
<dbReference type="InterPro" id="IPR014284">
    <property type="entry name" value="RNA_pol_sigma-70_dom"/>
</dbReference>
<organism evidence="8 9">
    <name type="scientific">Caldibacillus debilis</name>
    <dbReference type="NCBI Taxonomy" id="301148"/>
    <lineage>
        <taxon>Bacteria</taxon>
        <taxon>Bacillati</taxon>
        <taxon>Bacillota</taxon>
        <taxon>Bacilli</taxon>
        <taxon>Bacillales</taxon>
        <taxon>Bacillaceae</taxon>
        <taxon>Caldibacillus</taxon>
    </lineage>
</organism>
<evidence type="ECO:0000256" key="4">
    <source>
        <dbReference type="ARBA" id="ARBA00023125"/>
    </source>
</evidence>
<dbReference type="STRING" id="301148.B4135_3380"/>
<proteinExistence type="inferred from homology"/>
<comment type="similarity">
    <text evidence="1">Belongs to the sigma-70 factor family. ECF subfamily.</text>
</comment>